<name>A0A512RK17_9BACT</name>
<dbReference type="EMBL" id="BKAU01000002">
    <property type="protein sequence ID" value="GEP96030.1"/>
    <property type="molecule type" value="Genomic_DNA"/>
</dbReference>
<keyword evidence="2" id="KW-1185">Reference proteome</keyword>
<dbReference type="AlphaFoldDB" id="A0A512RK17"/>
<sequence length="1097" mass="121024">MTITSKNIYQYLLATDGVNQSLRPQPALDPANVKIDGRSTTDLLRFVDEMAAQIRYYDRNNLPQGDWRPFFEQFRNSAGIISESELLAMLAVKKDLSPHLALLLAFLKIYAYAKDDLNTLTKKRLDYYYEEVLRLQRSAPTPDEVHVLFELSKNAQPVLVKPGVLLDAGKTAAGLPLRYALESEQVISHAVVSMIRSSYTDANPTGKRIVFKADDAAKVLNNTLTAWRPFGSAQLPLPPELRTMTPASLGWAVASPNLLLAEGTRSIRMSIQLRSFKGFTSPKLVLTSMLNVALTGEKGWITDNLTLKAELVPGVLVQDPDVENPFTLELSIDIPESLPAVTAYNEAVHQGAYSTQWPVLRVLLKPERYMMEVLSQLKVENVGIEVEVKGMKNLILQNDQSVQPSDKPVLPFGSAPMVLNNLYVGSQEAFSKTLTSVGVTLEWQDPPESFIDQYANYGNNQIAHSAFSTAMDILSNRNWNTRLVNNEALFNPVGTALPQLVGVNKTSFTTQTVNTPFQRDPALQLSGGFDNKVNQGFVRLVLTGPTRSGLGNMPVEAPFEAFGHKTFPFAYTQQVILLSQYNNIGPKPELPKPPYTPVLRSVQLNYTAKDVFKPDDPNGIDQYFMQDVFGPGETAKSDTALLIAPQPGKGALYIGLEKAAVPQTVSFLFQIEEGSVEGEALLRSGDLRWSYLAGNRWRGIAAADIQEESTGGFQKPGIVRVNIGADATEAHSLMPAGMRWIRVSVDDNPQGAAAFSKINTQAARAKLVLPDGQARGYEAHLSAPLPPETISKLVVKIPSIKKVMQPFPSFGGHNAEADDAFYRRVSERLRHRNRGVSGWDYERLVLEAYPGIYKIKCLPHSDTDQSLRPGDVRMVVVPDWRKRPTGDPLQPKVNQNHLREISDFIRANYVSPFVNVHVTNPSYETLLVDCKVSFHPEFDPGYYSTVLNEEIKKFLSPWAYEEGRDIVFGGKVHASEILAFIEGREYVDHVTDFELYHRHEGESFLGGGIGDMEIGLDFIIGNTPEATIGGSIGKTISVDFVVGIPVEIAAATRPDTILVSNSTHRIEALQAGSKVCTGTQQIGIGQMIIGLDFVPIS</sequence>
<gene>
    <name evidence="1" type="ORF">CCY01nite_22900</name>
</gene>
<accession>A0A512RK17</accession>
<dbReference type="Proteomes" id="UP000321436">
    <property type="component" value="Unassembled WGS sequence"/>
</dbReference>
<reference evidence="1 2" key="1">
    <citation type="submission" date="2019-07" db="EMBL/GenBank/DDBJ databases">
        <title>Whole genome shotgun sequence of Chitinophaga cymbidii NBRC 109752.</title>
        <authorList>
            <person name="Hosoyama A."/>
            <person name="Uohara A."/>
            <person name="Ohji S."/>
            <person name="Ichikawa N."/>
        </authorList>
    </citation>
    <scope>NUCLEOTIDE SEQUENCE [LARGE SCALE GENOMIC DNA]</scope>
    <source>
        <strain evidence="1 2">NBRC 109752</strain>
    </source>
</reference>
<comment type="caution">
    <text evidence="1">The sequence shown here is derived from an EMBL/GenBank/DDBJ whole genome shotgun (WGS) entry which is preliminary data.</text>
</comment>
<proteinExistence type="predicted"/>
<protein>
    <submittedName>
        <fullName evidence="1">Uncharacterized protein</fullName>
    </submittedName>
</protein>
<dbReference type="OrthoDB" id="9762853at2"/>
<organism evidence="1 2">
    <name type="scientific">Chitinophaga cymbidii</name>
    <dbReference type="NCBI Taxonomy" id="1096750"/>
    <lineage>
        <taxon>Bacteria</taxon>
        <taxon>Pseudomonadati</taxon>
        <taxon>Bacteroidota</taxon>
        <taxon>Chitinophagia</taxon>
        <taxon>Chitinophagales</taxon>
        <taxon>Chitinophagaceae</taxon>
        <taxon>Chitinophaga</taxon>
    </lineage>
</organism>
<evidence type="ECO:0000313" key="2">
    <source>
        <dbReference type="Proteomes" id="UP000321436"/>
    </source>
</evidence>
<dbReference type="RefSeq" id="WP_146861336.1">
    <property type="nucleotide sequence ID" value="NZ_BKAU01000002.1"/>
</dbReference>
<evidence type="ECO:0000313" key="1">
    <source>
        <dbReference type="EMBL" id="GEP96030.1"/>
    </source>
</evidence>